<dbReference type="GeneTree" id="ENSGT00940000154098"/>
<dbReference type="Gene3D" id="1.10.720.40">
    <property type="match status" value="1"/>
</dbReference>
<name>A0A8C2VZU4_CHILA</name>
<protein>
    <submittedName>
        <fullName evidence="4">LEM domain containing 1</fullName>
    </submittedName>
</protein>
<keyword evidence="5" id="KW-1185">Reference proteome</keyword>
<dbReference type="Proteomes" id="UP000694398">
    <property type="component" value="Unassembled WGS sequence"/>
</dbReference>
<evidence type="ECO:0000256" key="2">
    <source>
        <dbReference type="SAM" id="Phobius"/>
    </source>
</evidence>
<feature type="domain" description="LEM" evidence="3">
    <location>
        <begin position="1"/>
        <end position="45"/>
    </location>
</feature>
<dbReference type="SUPFAM" id="SSF63451">
    <property type="entry name" value="LEM domain"/>
    <property type="match status" value="1"/>
</dbReference>
<dbReference type="PANTHER" id="PTHR12019:SF12">
    <property type="entry name" value="LEM DOMAIN-CONTAINING PROTEIN 1"/>
    <property type="match status" value="1"/>
</dbReference>
<dbReference type="CTD" id="93273"/>
<feature type="region of interest" description="Disordered" evidence="1">
    <location>
        <begin position="82"/>
        <end position="101"/>
    </location>
</feature>
<dbReference type="AlphaFoldDB" id="A0A8C2VZU4"/>
<dbReference type="InterPro" id="IPR051656">
    <property type="entry name" value="LEM_domain"/>
</dbReference>
<dbReference type="GeneID" id="102008696"/>
<proteinExistence type="predicted"/>
<dbReference type="PANTHER" id="PTHR12019">
    <property type="entry name" value="LAMINA-ASSOCIATED POLYPEPTIDE THYMOPOIETIN"/>
    <property type="match status" value="1"/>
</dbReference>
<accession>A0A8C2VZU4</accession>
<organism evidence="4 5">
    <name type="scientific">Chinchilla lanigera</name>
    <name type="common">Long-tailed chinchilla</name>
    <name type="synonym">Chinchilla villidera</name>
    <dbReference type="NCBI Taxonomy" id="34839"/>
    <lineage>
        <taxon>Eukaryota</taxon>
        <taxon>Metazoa</taxon>
        <taxon>Chordata</taxon>
        <taxon>Craniata</taxon>
        <taxon>Vertebrata</taxon>
        <taxon>Euteleostomi</taxon>
        <taxon>Mammalia</taxon>
        <taxon>Eutheria</taxon>
        <taxon>Euarchontoglires</taxon>
        <taxon>Glires</taxon>
        <taxon>Rodentia</taxon>
        <taxon>Hystricomorpha</taxon>
        <taxon>Chinchillidae</taxon>
        <taxon>Chinchilla</taxon>
    </lineage>
</organism>
<dbReference type="PROSITE" id="PS50954">
    <property type="entry name" value="LEM"/>
    <property type="match status" value="1"/>
</dbReference>
<reference evidence="4" key="2">
    <citation type="submission" date="2025-09" db="UniProtKB">
        <authorList>
            <consortium name="Ensembl"/>
        </authorList>
    </citation>
    <scope>IDENTIFICATION</scope>
</reference>
<dbReference type="OMA" id="RETDYCP"/>
<dbReference type="RefSeq" id="XP_005375414.1">
    <property type="nucleotide sequence ID" value="XM_005375357.2"/>
</dbReference>
<evidence type="ECO:0000313" key="4">
    <source>
        <dbReference type="Ensembl" id="ENSCLAP00000022149.1"/>
    </source>
</evidence>
<dbReference type="Pfam" id="PF03020">
    <property type="entry name" value="LEM"/>
    <property type="match status" value="1"/>
</dbReference>
<reference evidence="4" key="1">
    <citation type="submission" date="2025-08" db="UniProtKB">
        <authorList>
            <consortium name="Ensembl"/>
        </authorList>
    </citation>
    <scope>IDENTIFICATION</scope>
</reference>
<dbReference type="InterPro" id="IPR011015">
    <property type="entry name" value="LEM/LEM-like_dom_sf"/>
</dbReference>
<feature type="transmembrane region" description="Helical" evidence="2">
    <location>
        <begin position="176"/>
        <end position="199"/>
    </location>
</feature>
<keyword evidence="2" id="KW-0812">Transmembrane</keyword>
<dbReference type="SMART" id="SM00540">
    <property type="entry name" value="LEM"/>
    <property type="match status" value="1"/>
</dbReference>
<evidence type="ECO:0000313" key="5">
    <source>
        <dbReference type="Proteomes" id="UP000694398"/>
    </source>
</evidence>
<feature type="region of interest" description="Disordered" evidence="1">
    <location>
        <begin position="48"/>
        <end position="70"/>
    </location>
</feature>
<feature type="compositionally biased region" description="Basic and acidic residues" evidence="1">
    <location>
        <begin position="56"/>
        <end position="65"/>
    </location>
</feature>
<dbReference type="OrthoDB" id="6363067at2759"/>
<evidence type="ECO:0000256" key="1">
    <source>
        <dbReference type="SAM" id="MobiDB-lite"/>
    </source>
</evidence>
<keyword evidence="2" id="KW-0472">Membrane</keyword>
<dbReference type="Ensembl" id="ENSCLAT00000022354.1">
    <property type="protein sequence ID" value="ENSCLAP00000022149.1"/>
    <property type="gene ID" value="ENSCLAG00000015190.1"/>
</dbReference>
<dbReference type="RefSeq" id="XP_013378374.1">
    <property type="nucleotide sequence ID" value="XM_013522920.1"/>
</dbReference>
<evidence type="ECO:0000259" key="3">
    <source>
        <dbReference type="PROSITE" id="PS50954"/>
    </source>
</evidence>
<feature type="compositionally biased region" description="Basic and acidic residues" evidence="1">
    <location>
        <begin position="83"/>
        <end position="92"/>
    </location>
</feature>
<keyword evidence="2" id="KW-1133">Transmembrane helix</keyword>
<dbReference type="CDD" id="cd12940">
    <property type="entry name" value="LEM_LAP2_LEMD1"/>
    <property type="match status" value="1"/>
</dbReference>
<gene>
    <name evidence="4" type="primary">LEMD1</name>
</gene>
<dbReference type="FunFam" id="1.10.720.40:FF:000001">
    <property type="entry name" value="LEM domain containing 2, isoform CRA_a"/>
    <property type="match status" value="1"/>
</dbReference>
<sequence>MVDTHCLSDGELQKQLKKLGFSPGPILPSTRKVYEKKLVELLVPPPCAPPMLTGSRKSDGPKDSSDSEELNITLKGNLILSSEKSKDSKKNPVLEIQEQQEDMVKQESGYNNFKMLRKRPRAPATKTRALEVCCVYQKCPKGKRCPARAQNHRIKSRTVPQEKQYSLEDLSGIGSQFPVCLTLAILGIFFIVVFVYITVEKK</sequence>
<dbReference type="InterPro" id="IPR003887">
    <property type="entry name" value="LEM_dom"/>
</dbReference>